<evidence type="ECO:0000313" key="4">
    <source>
        <dbReference type="Proteomes" id="UP000596827"/>
    </source>
</evidence>
<feature type="signal peptide" evidence="2">
    <location>
        <begin position="1"/>
        <end position="22"/>
    </location>
</feature>
<protein>
    <submittedName>
        <fullName evidence="3">Tripartite tricarboxylate transporter substrate binding protein</fullName>
    </submittedName>
</protein>
<proteinExistence type="inferred from homology"/>
<dbReference type="InterPro" id="IPR005064">
    <property type="entry name" value="BUG"/>
</dbReference>
<dbReference type="PIRSF" id="PIRSF017082">
    <property type="entry name" value="YflP"/>
    <property type="match status" value="1"/>
</dbReference>
<keyword evidence="4" id="KW-1185">Reference proteome</keyword>
<feature type="chain" id="PRO_5037964685" evidence="2">
    <location>
        <begin position="23"/>
        <end position="322"/>
    </location>
</feature>
<name>A0A923MAF3_9BURK</name>
<dbReference type="PANTHER" id="PTHR42928:SF5">
    <property type="entry name" value="BLR1237 PROTEIN"/>
    <property type="match status" value="1"/>
</dbReference>
<dbReference type="InterPro" id="IPR042100">
    <property type="entry name" value="Bug_dom1"/>
</dbReference>
<keyword evidence="2" id="KW-0732">Signal</keyword>
<dbReference type="Gene3D" id="3.40.190.150">
    <property type="entry name" value="Bordetella uptake gene, domain 1"/>
    <property type="match status" value="1"/>
</dbReference>
<organism evidence="3 4">
    <name type="scientific">Ramlibacter albus</name>
    <dbReference type="NCBI Taxonomy" id="2079448"/>
    <lineage>
        <taxon>Bacteria</taxon>
        <taxon>Pseudomonadati</taxon>
        <taxon>Pseudomonadota</taxon>
        <taxon>Betaproteobacteria</taxon>
        <taxon>Burkholderiales</taxon>
        <taxon>Comamonadaceae</taxon>
        <taxon>Ramlibacter</taxon>
    </lineage>
</organism>
<dbReference type="AlphaFoldDB" id="A0A923MAF3"/>
<accession>A0A923MAF3</accession>
<evidence type="ECO:0000256" key="1">
    <source>
        <dbReference type="ARBA" id="ARBA00006987"/>
    </source>
</evidence>
<evidence type="ECO:0000256" key="2">
    <source>
        <dbReference type="SAM" id="SignalP"/>
    </source>
</evidence>
<reference evidence="3" key="1">
    <citation type="submission" date="2020-08" db="EMBL/GenBank/DDBJ databases">
        <title>Ramlibacter sp. GTP1 16S ribosomal RNA gene genome sequencing and assembly.</title>
        <authorList>
            <person name="Kang M."/>
        </authorList>
    </citation>
    <scope>NUCLEOTIDE SEQUENCE</scope>
    <source>
        <strain evidence="3">GTP1</strain>
    </source>
</reference>
<sequence length="322" mass="34023">MITRRHLTAAVLAAATAFGAHAADAFPIPGKTITLVLPSASGSAGDQVLRMLADKLKDEWKVPIIVDSKPGAGGAIGSAHVAKSAPDGHTMLLGFSALVQAPAFGVKTPYDPLTDFIPIARLNDVPLVLLTGDMSITSLSDFVTKAKANPAQFNFGSYGAATTGHVYSSLINMKHGLDLAHVPFRGTPPLTNALLGGHVKSGVSNLDSLPHVKAGKLRVLAITGTKRSALLPDVPTFSELGYDITAGGRYWLLLPAGVAPQTVDKVRDAVLRVIRMPDVRQKMQEIGLEPASGEREDVAGDMRKEIDYWKRVVQVTGIKAAE</sequence>
<comment type="similarity">
    <text evidence="1">Belongs to the UPF0065 (bug) family.</text>
</comment>
<gene>
    <name evidence="3" type="ORF">H8R02_21345</name>
</gene>
<dbReference type="PANTHER" id="PTHR42928">
    <property type="entry name" value="TRICARBOXYLATE-BINDING PROTEIN"/>
    <property type="match status" value="1"/>
</dbReference>
<dbReference type="RefSeq" id="WP_187083523.1">
    <property type="nucleotide sequence ID" value="NZ_JACORU010000009.1"/>
</dbReference>
<dbReference type="Proteomes" id="UP000596827">
    <property type="component" value="Unassembled WGS sequence"/>
</dbReference>
<dbReference type="Gene3D" id="3.40.190.10">
    <property type="entry name" value="Periplasmic binding protein-like II"/>
    <property type="match status" value="1"/>
</dbReference>
<evidence type="ECO:0000313" key="3">
    <source>
        <dbReference type="EMBL" id="MBC5767025.1"/>
    </source>
</evidence>
<dbReference type="EMBL" id="JACORU010000009">
    <property type="protein sequence ID" value="MBC5767025.1"/>
    <property type="molecule type" value="Genomic_DNA"/>
</dbReference>
<comment type="caution">
    <text evidence="3">The sequence shown here is derived from an EMBL/GenBank/DDBJ whole genome shotgun (WGS) entry which is preliminary data.</text>
</comment>
<dbReference type="Pfam" id="PF03401">
    <property type="entry name" value="TctC"/>
    <property type="match status" value="1"/>
</dbReference>
<dbReference type="CDD" id="cd07012">
    <property type="entry name" value="PBP2_Bug_TTT"/>
    <property type="match status" value="1"/>
</dbReference>